<dbReference type="InterPro" id="IPR011990">
    <property type="entry name" value="TPR-like_helical_dom_sf"/>
</dbReference>
<name>A0ABV7LAL0_9PROT</name>
<evidence type="ECO:0000313" key="2">
    <source>
        <dbReference type="EMBL" id="MFC3231544.1"/>
    </source>
</evidence>
<feature type="compositionally biased region" description="Pro residues" evidence="1">
    <location>
        <begin position="199"/>
        <end position="220"/>
    </location>
</feature>
<feature type="region of interest" description="Disordered" evidence="1">
    <location>
        <begin position="183"/>
        <end position="315"/>
    </location>
</feature>
<accession>A0ABV7LAL0</accession>
<feature type="compositionally biased region" description="Low complexity" evidence="1">
    <location>
        <begin position="221"/>
        <end position="238"/>
    </location>
</feature>
<evidence type="ECO:0008006" key="4">
    <source>
        <dbReference type="Google" id="ProtNLM"/>
    </source>
</evidence>
<dbReference type="Pfam" id="PF08238">
    <property type="entry name" value="Sel1"/>
    <property type="match status" value="4"/>
</dbReference>
<dbReference type="SUPFAM" id="SSF81901">
    <property type="entry name" value="HCP-like"/>
    <property type="match status" value="2"/>
</dbReference>
<sequence>MSGSVRARPALFLPALFLLALLLLAWPAPGGALAGFEEGLRAYQRGDFPAAFEEWIELARDGDPAAMRNVGHLYRWGQGVPQDLAAAADWYRRAAEMGLDRAQANLAMMYLQGQGVEEDPAQAAYWFSQAAIQGHTVAQYNLAQLYQQGRGVQRNEALALGWLQRAAKAGHPEALAQLGALVAEAPPPDPGLQKREGPADPPPAAPPTTPPAIPAAPPQPSAADGATAAAAGANPTAPVDTDGEESLETPASSESPEIVDRLAGVFGGASEESPPPLPTPRPDAESGALSPRVAARPPPSRDAEETPPSADSRSDAENWVLALITDAISPENAPATPAAPQPPATQPLPAEPATQGAAPPSPVGTATPGGTDAASAAPGDLGPLEGVAPQALQAYRAGDYGMARTELQPLADAGVGRAQYLLGWLNEQGLGAPADPATAYYWYMRASTGGDFEGRRALEDLQRRIDPAAREAARNRLIRGR</sequence>
<evidence type="ECO:0000256" key="1">
    <source>
        <dbReference type="SAM" id="MobiDB-lite"/>
    </source>
</evidence>
<protein>
    <recommendedName>
        <fullName evidence="4">Sel1 repeat family protein</fullName>
    </recommendedName>
</protein>
<dbReference type="InterPro" id="IPR006597">
    <property type="entry name" value="Sel1-like"/>
</dbReference>
<comment type="caution">
    <text evidence="2">The sequence shown here is derived from an EMBL/GenBank/DDBJ whole genome shotgun (WGS) entry which is preliminary data.</text>
</comment>
<evidence type="ECO:0000313" key="3">
    <source>
        <dbReference type="Proteomes" id="UP001595528"/>
    </source>
</evidence>
<feature type="compositionally biased region" description="Pro residues" evidence="1">
    <location>
        <begin position="337"/>
        <end position="350"/>
    </location>
</feature>
<keyword evidence="3" id="KW-1185">Reference proteome</keyword>
<proteinExistence type="predicted"/>
<dbReference type="Gene3D" id="1.25.40.10">
    <property type="entry name" value="Tetratricopeptide repeat domain"/>
    <property type="match status" value="2"/>
</dbReference>
<dbReference type="SMART" id="SM00671">
    <property type="entry name" value="SEL1"/>
    <property type="match status" value="4"/>
</dbReference>
<dbReference type="EMBL" id="JBHRTR010000054">
    <property type="protein sequence ID" value="MFC3231544.1"/>
    <property type="molecule type" value="Genomic_DNA"/>
</dbReference>
<dbReference type="InterPro" id="IPR050767">
    <property type="entry name" value="Sel1_AlgK"/>
</dbReference>
<dbReference type="RefSeq" id="WP_379907042.1">
    <property type="nucleotide sequence ID" value="NZ_JBHRTR010000054.1"/>
</dbReference>
<gene>
    <name evidence="2" type="ORF">ACFOGJ_30130</name>
</gene>
<dbReference type="PANTHER" id="PTHR11102">
    <property type="entry name" value="SEL-1-LIKE PROTEIN"/>
    <property type="match status" value="1"/>
</dbReference>
<dbReference type="PANTHER" id="PTHR11102:SF160">
    <property type="entry name" value="ERAD-ASSOCIATED E3 UBIQUITIN-PROTEIN LIGASE COMPONENT HRD3"/>
    <property type="match status" value="1"/>
</dbReference>
<reference evidence="3" key="1">
    <citation type="journal article" date="2019" name="Int. J. Syst. Evol. Microbiol.">
        <title>The Global Catalogue of Microorganisms (GCM) 10K type strain sequencing project: providing services to taxonomists for standard genome sequencing and annotation.</title>
        <authorList>
            <consortium name="The Broad Institute Genomics Platform"/>
            <consortium name="The Broad Institute Genome Sequencing Center for Infectious Disease"/>
            <person name="Wu L."/>
            <person name="Ma J."/>
        </authorList>
    </citation>
    <scope>NUCLEOTIDE SEQUENCE [LARGE SCALE GENOMIC DNA]</scope>
    <source>
        <strain evidence="3">KCTC 42964</strain>
    </source>
</reference>
<feature type="region of interest" description="Disordered" evidence="1">
    <location>
        <begin position="331"/>
        <end position="385"/>
    </location>
</feature>
<dbReference type="Proteomes" id="UP001595528">
    <property type="component" value="Unassembled WGS sequence"/>
</dbReference>
<organism evidence="2 3">
    <name type="scientific">Marinibaculum pumilum</name>
    <dbReference type="NCBI Taxonomy" id="1766165"/>
    <lineage>
        <taxon>Bacteria</taxon>
        <taxon>Pseudomonadati</taxon>
        <taxon>Pseudomonadota</taxon>
        <taxon>Alphaproteobacteria</taxon>
        <taxon>Rhodospirillales</taxon>
        <taxon>Rhodospirillaceae</taxon>
        <taxon>Marinibaculum</taxon>
    </lineage>
</organism>